<dbReference type="PANTHER" id="PTHR35201:SF4">
    <property type="entry name" value="BETA-PINACENE SYNTHASE-RELATED"/>
    <property type="match status" value="1"/>
</dbReference>
<dbReference type="EC" id="4.2.3.-" evidence="2"/>
<dbReference type="Proteomes" id="UP000198280">
    <property type="component" value="Unassembled WGS sequence"/>
</dbReference>
<name>A0A239IB77_9ACTN</name>
<proteinExistence type="inferred from homology"/>
<evidence type="ECO:0000256" key="1">
    <source>
        <dbReference type="ARBA" id="ARBA00023239"/>
    </source>
</evidence>
<dbReference type="SFLD" id="SFLDS00005">
    <property type="entry name" value="Isoprenoid_Synthase_Type_I"/>
    <property type="match status" value="1"/>
</dbReference>
<sequence length="341" mass="36823">MGKTSAFVHIDGPGGRASHSGTVRERAGGPVRVPGPSLLNPGLQEVEPQVMAWARRAGLLSALTSGQAGRERQVAMAAHVWPWAPPGRLAELARLTLWMFAVDDDSDAGPATGTGAELEAMAHAVGGWARAVPVSAPPAVRVLDEVVPRVTGVMGPAWGDRFRRHLVAWIRTNQDMLRFRGGHEVPTPEAYIAWRRVSGATGWCFDLIEYAQESELPAAIWFSPACRALREAAADVIGWTNDLFSVEKELRTGETTNLVLVLRHHHGLTLEEAVDETRLWHARRVAALRTATRDLYAGALAADLTPAQLAAVCHYADGIHAWARGFLDFSLASARYGDCGG</sequence>
<reference evidence="4 5" key="1">
    <citation type="submission" date="2017-06" db="EMBL/GenBank/DDBJ databases">
        <authorList>
            <person name="Kim H.J."/>
            <person name="Triplett B.A."/>
        </authorList>
    </citation>
    <scope>NUCLEOTIDE SEQUENCE [LARGE SCALE GENOMIC DNA]</scope>
    <source>
        <strain evidence="4 5">CGMCC 4.1858</strain>
    </source>
</reference>
<evidence type="ECO:0000313" key="4">
    <source>
        <dbReference type="EMBL" id="SNS90835.1"/>
    </source>
</evidence>
<evidence type="ECO:0000313" key="5">
    <source>
        <dbReference type="Proteomes" id="UP000198280"/>
    </source>
</evidence>
<dbReference type="InterPro" id="IPR008949">
    <property type="entry name" value="Isoprenoid_synthase_dom_sf"/>
</dbReference>
<evidence type="ECO:0000256" key="2">
    <source>
        <dbReference type="RuleBase" id="RU366034"/>
    </source>
</evidence>
<comment type="cofactor">
    <cofactor evidence="2">
        <name>Mg(2+)</name>
        <dbReference type="ChEBI" id="CHEBI:18420"/>
    </cofactor>
</comment>
<accession>A0A239IB77</accession>
<dbReference type="RefSeq" id="WP_143681606.1">
    <property type="nucleotide sequence ID" value="NZ_FZOF01000010.1"/>
</dbReference>
<dbReference type="GO" id="GO:0010333">
    <property type="term" value="F:terpene synthase activity"/>
    <property type="evidence" value="ECO:0007669"/>
    <property type="project" value="InterPro"/>
</dbReference>
<dbReference type="InterPro" id="IPR034686">
    <property type="entry name" value="Terpene_cyclase-like_2"/>
</dbReference>
<dbReference type="PANTHER" id="PTHR35201">
    <property type="entry name" value="TERPENE SYNTHASE"/>
    <property type="match status" value="1"/>
</dbReference>
<dbReference type="OrthoDB" id="3676909at2"/>
<dbReference type="Pfam" id="PF19086">
    <property type="entry name" value="Terpene_syn_C_2"/>
    <property type="match status" value="1"/>
</dbReference>
<evidence type="ECO:0000256" key="3">
    <source>
        <dbReference type="SAM" id="MobiDB-lite"/>
    </source>
</evidence>
<protein>
    <recommendedName>
        <fullName evidence="2">Terpene synthase</fullName>
        <ecNumber evidence="2">4.2.3.-</ecNumber>
    </recommendedName>
</protein>
<keyword evidence="2" id="KW-0479">Metal-binding</keyword>
<organism evidence="4 5">
    <name type="scientific">Actinacidiphila glaucinigra</name>
    <dbReference type="NCBI Taxonomy" id="235986"/>
    <lineage>
        <taxon>Bacteria</taxon>
        <taxon>Bacillati</taxon>
        <taxon>Actinomycetota</taxon>
        <taxon>Actinomycetes</taxon>
        <taxon>Kitasatosporales</taxon>
        <taxon>Streptomycetaceae</taxon>
        <taxon>Actinacidiphila</taxon>
    </lineage>
</organism>
<feature type="region of interest" description="Disordered" evidence="3">
    <location>
        <begin position="1"/>
        <end position="39"/>
    </location>
</feature>
<keyword evidence="5" id="KW-1185">Reference proteome</keyword>
<dbReference type="SFLD" id="SFLDG01020">
    <property type="entry name" value="Terpene_Cyclase_Like_2"/>
    <property type="match status" value="1"/>
</dbReference>
<dbReference type="EMBL" id="FZOF01000010">
    <property type="protein sequence ID" value="SNS90835.1"/>
    <property type="molecule type" value="Genomic_DNA"/>
</dbReference>
<dbReference type="GO" id="GO:0046872">
    <property type="term" value="F:metal ion binding"/>
    <property type="evidence" value="ECO:0007669"/>
    <property type="project" value="UniProtKB-KW"/>
</dbReference>
<keyword evidence="2" id="KW-0460">Magnesium</keyword>
<gene>
    <name evidence="4" type="ORF">SAMN05216252_11081</name>
</gene>
<dbReference type="SUPFAM" id="SSF48576">
    <property type="entry name" value="Terpenoid synthases"/>
    <property type="match status" value="1"/>
</dbReference>
<dbReference type="AlphaFoldDB" id="A0A239IB77"/>
<dbReference type="Gene3D" id="1.10.600.10">
    <property type="entry name" value="Farnesyl Diphosphate Synthase"/>
    <property type="match status" value="1"/>
</dbReference>
<comment type="similarity">
    <text evidence="2">Belongs to the terpene synthase family.</text>
</comment>
<keyword evidence="1 2" id="KW-0456">Lyase</keyword>